<keyword evidence="3" id="KW-0489">Methyltransferase</keyword>
<keyword evidence="5" id="KW-0949">S-adenosyl-L-methionine</keyword>
<comment type="subcellular location">
    <subcellularLocation>
        <location evidence="1">Chromosome</location>
    </subcellularLocation>
</comment>
<evidence type="ECO:0000256" key="6">
    <source>
        <dbReference type="ARBA" id="ARBA00022723"/>
    </source>
</evidence>
<proteinExistence type="predicted"/>
<gene>
    <name evidence="10" type="ORF">TCLT_LOCUS8142</name>
</gene>
<dbReference type="STRING" id="103827.A0A0N5D579"/>
<name>A0A0N5D579_THECL</name>
<evidence type="ECO:0000313" key="11">
    <source>
        <dbReference type="Proteomes" id="UP000276776"/>
    </source>
</evidence>
<dbReference type="EMBL" id="UYYF01004590">
    <property type="protein sequence ID" value="VDN05668.1"/>
    <property type="molecule type" value="Genomic_DNA"/>
</dbReference>
<reference evidence="10 11" key="2">
    <citation type="submission" date="2018-11" db="EMBL/GenBank/DDBJ databases">
        <authorList>
            <consortium name="Pathogen Informatics"/>
        </authorList>
    </citation>
    <scope>NUCLEOTIDE SEQUENCE [LARGE SCALE GENOMIC DNA]</scope>
</reference>
<dbReference type="InterPro" id="IPR001214">
    <property type="entry name" value="SET_dom"/>
</dbReference>
<dbReference type="Proteomes" id="UP000276776">
    <property type="component" value="Unassembled WGS sequence"/>
</dbReference>
<dbReference type="GO" id="GO:0005634">
    <property type="term" value="C:nucleus"/>
    <property type="evidence" value="ECO:0007669"/>
    <property type="project" value="InterPro"/>
</dbReference>
<evidence type="ECO:0000259" key="8">
    <source>
        <dbReference type="PROSITE" id="PS50280"/>
    </source>
</evidence>
<evidence type="ECO:0000313" key="10">
    <source>
        <dbReference type="EMBL" id="VDN05668.1"/>
    </source>
</evidence>
<dbReference type="Gene3D" id="2.170.270.10">
    <property type="entry name" value="SET domain"/>
    <property type="match status" value="1"/>
</dbReference>
<protein>
    <submittedName>
        <fullName evidence="12">Histone-lysine N-methyltransferase SETMAR</fullName>
    </submittedName>
</protein>
<dbReference type="PANTHER" id="PTHR46223">
    <property type="entry name" value="HISTONE-LYSINE N-METHYLTRANSFERASE SUV39H"/>
    <property type="match status" value="1"/>
</dbReference>
<feature type="domain" description="Pre-SET" evidence="9">
    <location>
        <begin position="25"/>
        <end position="88"/>
    </location>
</feature>
<dbReference type="WBParaSite" id="TCLT_0000815301-mRNA-1">
    <property type="protein sequence ID" value="TCLT_0000815301-mRNA-1"/>
    <property type="gene ID" value="TCLT_0000815301"/>
</dbReference>
<dbReference type="InterPro" id="IPR050973">
    <property type="entry name" value="H3K9_Histone-Lys_N-MTase"/>
</dbReference>
<evidence type="ECO:0000256" key="1">
    <source>
        <dbReference type="ARBA" id="ARBA00004286"/>
    </source>
</evidence>
<evidence type="ECO:0000256" key="4">
    <source>
        <dbReference type="ARBA" id="ARBA00022679"/>
    </source>
</evidence>
<evidence type="ECO:0000256" key="3">
    <source>
        <dbReference type="ARBA" id="ARBA00022603"/>
    </source>
</evidence>
<dbReference type="AlphaFoldDB" id="A0A0N5D579"/>
<evidence type="ECO:0000313" key="12">
    <source>
        <dbReference type="WBParaSite" id="TCLT_0000815301-mRNA-1"/>
    </source>
</evidence>
<dbReference type="SMART" id="SM00317">
    <property type="entry name" value="SET"/>
    <property type="match status" value="1"/>
</dbReference>
<sequence>MEYVQIESLECGPGANPANFDVLYEGCACLGPCTADSGCTCLLYRKDIFVNQNFIKNVEDPLPILECSTRCSCSSFPYNCNNRCVQFGNSLSFEVFNAGKKGFGLRCVEQIEKGRFVIEYVGEVIGEDEVVRRQTDVNYVLTIKEVFQDHTEVTYIDPSLRGNLSRFINHSCSPNLAIVLVRCGTPQVHVGLFALRDIPAYEELTYNYGDITSEFNLKKCFCGTTFCRLYLPTARTAIS</sequence>
<feature type="domain" description="SET" evidence="8">
    <location>
        <begin position="91"/>
        <end position="209"/>
    </location>
</feature>
<dbReference type="GO" id="GO:0032259">
    <property type="term" value="P:methylation"/>
    <property type="evidence" value="ECO:0007669"/>
    <property type="project" value="UniProtKB-KW"/>
</dbReference>
<dbReference type="InterPro" id="IPR046341">
    <property type="entry name" value="SET_dom_sf"/>
</dbReference>
<dbReference type="PANTHER" id="PTHR46223:SF3">
    <property type="entry name" value="HISTONE-LYSINE N-METHYLTRANSFERASE SET-23"/>
    <property type="match status" value="1"/>
</dbReference>
<keyword evidence="11" id="KW-1185">Reference proteome</keyword>
<organism evidence="12">
    <name type="scientific">Thelazia callipaeda</name>
    <name type="common">Oriental eyeworm</name>
    <name type="synonym">Parasitic nematode</name>
    <dbReference type="NCBI Taxonomy" id="103827"/>
    <lineage>
        <taxon>Eukaryota</taxon>
        <taxon>Metazoa</taxon>
        <taxon>Ecdysozoa</taxon>
        <taxon>Nematoda</taxon>
        <taxon>Chromadorea</taxon>
        <taxon>Rhabditida</taxon>
        <taxon>Spirurina</taxon>
        <taxon>Spiruromorpha</taxon>
        <taxon>Thelazioidea</taxon>
        <taxon>Thelaziidae</taxon>
        <taxon>Thelazia</taxon>
    </lineage>
</organism>
<keyword evidence="7" id="KW-0862">Zinc</keyword>
<dbReference type="GO" id="GO:0008270">
    <property type="term" value="F:zinc ion binding"/>
    <property type="evidence" value="ECO:0007669"/>
    <property type="project" value="InterPro"/>
</dbReference>
<reference evidence="12" key="1">
    <citation type="submission" date="2017-02" db="UniProtKB">
        <authorList>
            <consortium name="WormBaseParasite"/>
        </authorList>
    </citation>
    <scope>IDENTIFICATION</scope>
</reference>
<evidence type="ECO:0000256" key="2">
    <source>
        <dbReference type="ARBA" id="ARBA00022454"/>
    </source>
</evidence>
<keyword evidence="6" id="KW-0479">Metal-binding</keyword>
<dbReference type="InterPro" id="IPR007728">
    <property type="entry name" value="Pre-SET_dom"/>
</dbReference>
<dbReference type="PROSITE" id="PS50867">
    <property type="entry name" value="PRE_SET"/>
    <property type="match status" value="1"/>
</dbReference>
<dbReference type="OrthoDB" id="616263at2759"/>
<dbReference type="PROSITE" id="PS50280">
    <property type="entry name" value="SET"/>
    <property type="match status" value="1"/>
</dbReference>
<accession>A0A0N5D579</accession>
<dbReference type="Pfam" id="PF00856">
    <property type="entry name" value="SET"/>
    <property type="match status" value="1"/>
</dbReference>
<evidence type="ECO:0000256" key="5">
    <source>
        <dbReference type="ARBA" id="ARBA00022691"/>
    </source>
</evidence>
<evidence type="ECO:0000256" key="7">
    <source>
        <dbReference type="ARBA" id="ARBA00022833"/>
    </source>
</evidence>
<keyword evidence="4" id="KW-0808">Transferase</keyword>
<evidence type="ECO:0000259" key="9">
    <source>
        <dbReference type="PROSITE" id="PS50867"/>
    </source>
</evidence>
<dbReference type="SUPFAM" id="SSF82199">
    <property type="entry name" value="SET domain"/>
    <property type="match status" value="1"/>
</dbReference>
<dbReference type="GO" id="GO:0005694">
    <property type="term" value="C:chromosome"/>
    <property type="evidence" value="ECO:0007669"/>
    <property type="project" value="UniProtKB-SubCell"/>
</dbReference>
<dbReference type="OMA" id="QNGPLNC"/>
<dbReference type="GO" id="GO:0042054">
    <property type="term" value="F:histone methyltransferase activity"/>
    <property type="evidence" value="ECO:0007669"/>
    <property type="project" value="InterPro"/>
</dbReference>
<keyword evidence="2" id="KW-0158">Chromosome</keyword>